<evidence type="ECO:0000313" key="2">
    <source>
        <dbReference type="EMBL" id="RPA94637.1"/>
    </source>
</evidence>
<dbReference type="Proteomes" id="UP000276215">
    <property type="component" value="Unassembled WGS sequence"/>
</dbReference>
<feature type="transmembrane region" description="Helical" evidence="1">
    <location>
        <begin position="12"/>
        <end position="32"/>
    </location>
</feature>
<keyword evidence="1" id="KW-0812">Transmembrane</keyword>
<organism evidence="2 3">
    <name type="scientific">Choiromyces venosus 120613-1</name>
    <dbReference type="NCBI Taxonomy" id="1336337"/>
    <lineage>
        <taxon>Eukaryota</taxon>
        <taxon>Fungi</taxon>
        <taxon>Dikarya</taxon>
        <taxon>Ascomycota</taxon>
        <taxon>Pezizomycotina</taxon>
        <taxon>Pezizomycetes</taxon>
        <taxon>Pezizales</taxon>
        <taxon>Tuberaceae</taxon>
        <taxon>Choiromyces</taxon>
    </lineage>
</organism>
<accession>A0A3N4JBE2</accession>
<keyword evidence="1" id="KW-1133">Transmembrane helix</keyword>
<feature type="non-terminal residue" evidence="2">
    <location>
        <position position="51"/>
    </location>
</feature>
<gene>
    <name evidence="2" type="ORF">L873DRAFT_1814216</name>
</gene>
<keyword evidence="3" id="KW-1185">Reference proteome</keyword>
<dbReference type="EMBL" id="ML120435">
    <property type="protein sequence ID" value="RPA94637.1"/>
    <property type="molecule type" value="Genomic_DNA"/>
</dbReference>
<sequence length="51" mass="5707">MVWRKAILLSSLHLPSFCPFGNAVLILFLLVMHDSGANWLTISNYSSFVPV</sequence>
<protein>
    <submittedName>
        <fullName evidence="2">Uncharacterized protein</fullName>
    </submittedName>
</protein>
<evidence type="ECO:0000256" key="1">
    <source>
        <dbReference type="SAM" id="Phobius"/>
    </source>
</evidence>
<evidence type="ECO:0000313" key="3">
    <source>
        <dbReference type="Proteomes" id="UP000276215"/>
    </source>
</evidence>
<keyword evidence="1" id="KW-0472">Membrane</keyword>
<proteinExistence type="predicted"/>
<dbReference type="AlphaFoldDB" id="A0A3N4JBE2"/>
<name>A0A3N4JBE2_9PEZI</name>
<reference evidence="2 3" key="1">
    <citation type="journal article" date="2018" name="Nat. Ecol. Evol.">
        <title>Pezizomycetes genomes reveal the molecular basis of ectomycorrhizal truffle lifestyle.</title>
        <authorList>
            <person name="Murat C."/>
            <person name="Payen T."/>
            <person name="Noel B."/>
            <person name="Kuo A."/>
            <person name="Morin E."/>
            <person name="Chen J."/>
            <person name="Kohler A."/>
            <person name="Krizsan K."/>
            <person name="Balestrini R."/>
            <person name="Da Silva C."/>
            <person name="Montanini B."/>
            <person name="Hainaut M."/>
            <person name="Levati E."/>
            <person name="Barry K.W."/>
            <person name="Belfiori B."/>
            <person name="Cichocki N."/>
            <person name="Clum A."/>
            <person name="Dockter R.B."/>
            <person name="Fauchery L."/>
            <person name="Guy J."/>
            <person name="Iotti M."/>
            <person name="Le Tacon F."/>
            <person name="Lindquist E.A."/>
            <person name="Lipzen A."/>
            <person name="Malagnac F."/>
            <person name="Mello A."/>
            <person name="Molinier V."/>
            <person name="Miyauchi S."/>
            <person name="Poulain J."/>
            <person name="Riccioni C."/>
            <person name="Rubini A."/>
            <person name="Sitrit Y."/>
            <person name="Splivallo R."/>
            <person name="Traeger S."/>
            <person name="Wang M."/>
            <person name="Zifcakova L."/>
            <person name="Wipf D."/>
            <person name="Zambonelli A."/>
            <person name="Paolocci F."/>
            <person name="Nowrousian M."/>
            <person name="Ottonello S."/>
            <person name="Baldrian P."/>
            <person name="Spatafora J.W."/>
            <person name="Henrissat B."/>
            <person name="Nagy L.G."/>
            <person name="Aury J.M."/>
            <person name="Wincker P."/>
            <person name="Grigoriev I.V."/>
            <person name="Bonfante P."/>
            <person name="Martin F.M."/>
        </authorList>
    </citation>
    <scope>NUCLEOTIDE SEQUENCE [LARGE SCALE GENOMIC DNA]</scope>
    <source>
        <strain evidence="2 3">120613-1</strain>
    </source>
</reference>